<dbReference type="PROSITE" id="PS50943">
    <property type="entry name" value="HTH_CROC1"/>
    <property type="match status" value="1"/>
</dbReference>
<proteinExistence type="predicted"/>
<dbReference type="PANTHER" id="PTHR46797:SF1">
    <property type="entry name" value="METHYLPHOSPHONATE SYNTHASE"/>
    <property type="match status" value="1"/>
</dbReference>
<dbReference type="CDD" id="cd00093">
    <property type="entry name" value="HTH_XRE"/>
    <property type="match status" value="1"/>
</dbReference>
<dbReference type="AlphaFoldDB" id="A0A3E2DN53"/>
<dbReference type="Pfam" id="PF07883">
    <property type="entry name" value="Cupin_2"/>
    <property type="match status" value="1"/>
</dbReference>
<evidence type="ECO:0000259" key="2">
    <source>
        <dbReference type="PROSITE" id="PS50943"/>
    </source>
</evidence>
<dbReference type="SUPFAM" id="SSF51182">
    <property type="entry name" value="RmlC-like cupins"/>
    <property type="match status" value="1"/>
</dbReference>
<comment type="caution">
    <text evidence="4">The sequence shown here is derived from an EMBL/GenBank/DDBJ whole genome shotgun (WGS) entry which is preliminary data.</text>
</comment>
<evidence type="ECO:0000313" key="5">
    <source>
        <dbReference type="Proteomes" id="UP000259211"/>
    </source>
</evidence>
<organism evidence="4 5">
    <name type="scientific">Cutibacterium avidum</name>
    <dbReference type="NCBI Taxonomy" id="33010"/>
    <lineage>
        <taxon>Bacteria</taxon>
        <taxon>Bacillati</taxon>
        <taxon>Actinomycetota</taxon>
        <taxon>Actinomycetes</taxon>
        <taxon>Propionibacteriales</taxon>
        <taxon>Propionibacteriaceae</taxon>
        <taxon>Cutibacterium</taxon>
    </lineage>
</organism>
<sequence length="198" mass="21259">MEDVLGGVGRRLRSVRTARRMTLDDLSRMTGISVSTLSRLESGGRKPPLELLLPLAQTFGLPLDDLVGAPPIGDPRVHPRPVRRNGMTVIPLSHIPGPQQALKMVIPATKDAPRLTRHEGHEWMYILSGELRLIVGDHDSVLLPGQAAEFDTRTAHWFGSTGRGPVEILSLLGLQGQRVHVADPASGNVTPSCAAGSA</sequence>
<reference evidence="4 5" key="1">
    <citation type="submission" date="2017-07" db="EMBL/GenBank/DDBJ databases">
        <authorList>
            <person name="Sun Z.S."/>
            <person name="Albrecht U."/>
            <person name="Echele G."/>
            <person name="Lee C.C."/>
        </authorList>
    </citation>
    <scope>NUCLEOTIDE SEQUENCE [LARGE SCALE GENOMIC DNA]</scope>
    <source>
        <strain evidence="4 5">P16-029</strain>
    </source>
</reference>
<dbReference type="PANTHER" id="PTHR46797">
    <property type="entry name" value="HTH-TYPE TRANSCRIPTIONAL REGULATOR"/>
    <property type="match status" value="1"/>
</dbReference>
<dbReference type="GO" id="GO:0003700">
    <property type="term" value="F:DNA-binding transcription factor activity"/>
    <property type="evidence" value="ECO:0007669"/>
    <property type="project" value="TreeGrafter"/>
</dbReference>
<dbReference type="Proteomes" id="UP000259211">
    <property type="component" value="Unassembled WGS sequence"/>
</dbReference>
<dbReference type="Pfam" id="PF01381">
    <property type="entry name" value="HTH_3"/>
    <property type="match status" value="1"/>
</dbReference>
<dbReference type="Gene3D" id="1.10.260.40">
    <property type="entry name" value="lambda repressor-like DNA-binding domains"/>
    <property type="match status" value="1"/>
</dbReference>
<accession>A0A3E2DN53</accession>
<dbReference type="InterPro" id="IPR001387">
    <property type="entry name" value="Cro/C1-type_HTH"/>
</dbReference>
<reference evidence="3" key="2">
    <citation type="submission" date="2024-02" db="EMBL/GenBank/DDBJ databases">
        <title>Bacterial skin colonization with Propionibacterium avidum as a risk factor for Periprosthetic Joint Infections - a single-center prospective study.</title>
        <authorList>
            <person name="Achermann Y."/>
        </authorList>
    </citation>
    <scope>NUCLEOTIDE SEQUENCE</scope>
    <source>
        <strain evidence="3">PAVI-2017310195</strain>
    </source>
</reference>
<evidence type="ECO:0000256" key="1">
    <source>
        <dbReference type="ARBA" id="ARBA00023125"/>
    </source>
</evidence>
<dbReference type="InterPro" id="IPR050807">
    <property type="entry name" value="TransReg_Diox_bact_type"/>
</dbReference>
<dbReference type="RefSeq" id="WP_117188175.1">
    <property type="nucleotide sequence ID" value="NZ_JASORL010000016.1"/>
</dbReference>
<dbReference type="SMART" id="SM00530">
    <property type="entry name" value="HTH_XRE"/>
    <property type="match status" value="1"/>
</dbReference>
<feature type="domain" description="HTH cro/C1-type" evidence="2">
    <location>
        <begin position="12"/>
        <end position="66"/>
    </location>
</feature>
<dbReference type="InterPro" id="IPR011051">
    <property type="entry name" value="RmlC_Cupin_sf"/>
</dbReference>
<dbReference type="InterPro" id="IPR014710">
    <property type="entry name" value="RmlC-like_jellyroll"/>
</dbReference>
<dbReference type="Gene3D" id="2.60.120.10">
    <property type="entry name" value="Jelly Rolls"/>
    <property type="match status" value="1"/>
</dbReference>
<keyword evidence="1" id="KW-0238">DNA-binding</keyword>
<protein>
    <submittedName>
        <fullName evidence="4">XRE family transcriptional regulator</fullName>
    </submittedName>
</protein>
<dbReference type="Proteomes" id="UP001309299">
    <property type="component" value="Unassembled WGS sequence"/>
</dbReference>
<dbReference type="InterPro" id="IPR013096">
    <property type="entry name" value="Cupin_2"/>
</dbReference>
<dbReference type="GO" id="GO:0005829">
    <property type="term" value="C:cytosol"/>
    <property type="evidence" value="ECO:0007669"/>
    <property type="project" value="TreeGrafter"/>
</dbReference>
<dbReference type="GO" id="GO:0003677">
    <property type="term" value="F:DNA binding"/>
    <property type="evidence" value="ECO:0007669"/>
    <property type="project" value="UniProtKB-KW"/>
</dbReference>
<dbReference type="SUPFAM" id="SSF47413">
    <property type="entry name" value="lambda repressor-like DNA-binding domains"/>
    <property type="match status" value="1"/>
</dbReference>
<dbReference type="CDD" id="cd02209">
    <property type="entry name" value="cupin_XRE_C"/>
    <property type="match status" value="1"/>
</dbReference>
<evidence type="ECO:0000313" key="3">
    <source>
        <dbReference type="EMBL" id="MEH1545837.1"/>
    </source>
</evidence>
<name>A0A3E2DN53_9ACTN</name>
<evidence type="ECO:0000313" key="4">
    <source>
        <dbReference type="EMBL" id="RFT46805.1"/>
    </source>
</evidence>
<dbReference type="EMBL" id="NOWI01000001">
    <property type="protein sequence ID" value="RFT46805.1"/>
    <property type="molecule type" value="Genomic_DNA"/>
</dbReference>
<gene>
    <name evidence="4" type="ORF">CHT91_00260</name>
    <name evidence="3" type="ORF">V7F78_02150</name>
</gene>
<dbReference type="InterPro" id="IPR010982">
    <property type="entry name" value="Lambda_DNA-bd_dom_sf"/>
</dbReference>
<dbReference type="EMBL" id="JBAKUA010000002">
    <property type="protein sequence ID" value="MEH1545837.1"/>
    <property type="molecule type" value="Genomic_DNA"/>
</dbReference>